<dbReference type="EMBL" id="KQ241629">
    <property type="protein sequence ID" value="KNC86931.1"/>
    <property type="molecule type" value="Genomic_DNA"/>
</dbReference>
<dbReference type="InterPro" id="IPR013897">
    <property type="entry name" value="Duc1"/>
</dbReference>
<dbReference type="Proteomes" id="UP000054560">
    <property type="component" value="Unassembled WGS sequence"/>
</dbReference>
<evidence type="ECO:0000259" key="1">
    <source>
        <dbReference type="Pfam" id="PF08588"/>
    </source>
</evidence>
<dbReference type="GeneID" id="25901437"/>
<proteinExistence type="predicted"/>
<dbReference type="eggNOG" id="ENOG502QTXZ">
    <property type="taxonomic scope" value="Eukaryota"/>
</dbReference>
<reference evidence="2 3" key="1">
    <citation type="submission" date="2011-02" db="EMBL/GenBank/DDBJ databases">
        <title>The Genome Sequence of Sphaeroforma arctica JP610.</title>
        <authorList>
            <consortium name="The Broad Institute Genome Sequencing Platform"/>
            <person name="Russ C."/>
            <person name="Cuomo C."/>
            <person name="Young S.K."/>
            <person name="Zeng Q."/>
            <person name="Gargeya S."/>
            <person name="Alvarado L."/>
            <person name="Berlin A."/>
            <person name="Chapman S.B."/>
            <person name="Chen Z."/>
            <person name="Freedman E."/>
            <person name="Gellesch M."/>
            <person name="Goldberg J."/>
            <person name="Griggs A."/>
            <person name="Gujja S."/>
            <person name="Heilman E."/>
            <person name="Heiman D."/>
            <person name="Howarth C."/>
            <person name="Mehta T."/>
            <person name="Neiman D."/>
            <person name="Pearson M."/>
            <person name="Roberts A."/>
            <person name="Saif S."/>
            <person name="Shea T."/>
            <person name="Shenoy N."/>
            <person name="Sisk P."/>
            <person name="Stolte C."/>
            <person name="Sykes S."/>
            <person name="White J."/>
            <person name="Yandava C."/>
            <person name="Burger G."/>
            <person name="Gray M.W."/>
            <person name="Holland P.W.H."/>
            <person name="King N."/>
            <person name="Lang F.B.F."/>
            <person name="Roger A.J."/>
            <person name="Ruiz-Trillo I."/>
            <person name="Haas B."/>
            <person name="Nusbaum C."/>
            <person name="Birren B."/>
        </authorList>
    </citation>
    <scope>NUCLEOTIDE SEQUENCE [LARGE SCALE GENOMIC DNA]</scope>
    <source>
        <strain evidence="2 3">JP610</strain>
    </source>
</reference>
<name>A0A0L0GDH1_9EUKA</name>
<evidence type="ECO:0000313" key="2">
    <source>
        <dbReference type="EMBL" id="KNC86931.1"/>
    </source>
</evidence>
<organism evidence="2 3">
    <name type="scientific">Sphaeroforma arctica JP610</name>
    <dbReference type="NCBI Taxonomy" id="667725"/>
    <lineage>
        <taxon>Eukaryota</taxon>
        <taxon>Ichthyosporea</taxon>
        <taxon>Ichthyophonida</taxon>
        <taxon>Sphaeroforma</taxon>
    </lineage>
</organism>
<feature type="domain" description="Domain of unknown function at the cortex 1" evidence="1">
    <location>
        <begin position="50"/>
        <end position="263"/>
    </location>
</feature>
<accession>A0A0L0GDH1</accession>
<dbReference type="RefSeq" id="XP_014160833.1">
    <property type="nucleotide sequence ID" value="XM_014305358.1"/>
</dbReference>
<evidence type="ECO:0000313" key="3">
    <source>
        <dbReference type="Proteomes" id="UP000054560"/>
    </source>
</evidence>
<protein>
    <recommendedName>
        <fullName evidence="1">Domain of unknown function at the cortex 1 domain-containing protein</fullName>
    </recommendedName>
</protein>
<dbReference type="Pfam" id="PF08588">
    <property type="entry name" value="Duc1"/>
    <property type="match status" value="1"/>
</dbReference>
<keyword evidence="3" id="KW-1185">Reference proteome</keyword>
<sequence>MMSAERKQIVQEVQERDSVVFDGDSIDDDRLKPNCDDGASTMSQAISLSDLNGNPIQANTEVPVPVDTENFKGQMYVKMKCEDMLEDYHEYFHGKKRTFELQVQGKFSGITEDDCVYLGVETPEYLRLGFWARMMLTLVKAFVHRIEPSSTVSLGDYYTGEVGAISFPLQESCDRLMVTPPGEEPPSLSRSDMLPEGMTKDERKMYTTYNNDDTYTLSMHGMYVDWLKWHVVNIPGVPDLHMESFCDDMPVSIVAYTLPKNHSGSHHCVEKKYIFQVKMSPNKEPSGVSTETVSEGSI</sequence>
<dbReference type="AlphaFoldDB" id="A0A0L0GDH1"/>
<dbReference type="OrthoDB" id="418495at2759"/>
<gene>
    <name evidence="2" type="ORF">SARC_00933</name>
</gene>